<comment type="caution">
    <text evidence="1">The sequence shown here is derived from an EMBL/GenBank/DDBJ whole genome shotgun (WGS) entry which is preliminary data.</text>
</comment>
<accession>A0A504YFZ1</accession>
<name>A0A504YFZ1_FASGI</name>
<protein>
    <submittedName>
        <fullName evidence="1">Uncharacterized protein</fullName>
    </submittedName>
</protein>
<evidence type="ECO:0000313" key="1">
    <source>
        <dbReference type="EMBL" id="TPP59295.1"/>
    </source>
</evidence>
<reference evidence="1 2" key="1">
    <citation type="submission" date="2019-04" db="EMBL/GenBank/DDBJ databases">
        <title>Annotation for the trematode Fasciola gigantica.</title>
        <authorList>
            <person name="Choi Y.-J."/>
        </authorList>
    </citation>
    <scope>NUCLEOTIDE SEQUENCE [LARGE SCALE GENOMIC DNA]</scope>
    <source>
        <strain evidence="1">Uganda_cow_1</strain>
    </source>
</reference>
<evidence type="ECO:0000313" key="2">
    <source>
        <dbReference type="Proteomes" id="UP000316759"/>
    </source>
</evidence>
<proteinExistence type="predicted"/>
<dbReference type="EMBL" id="SUNJ01010905">
    <property type="protein sequence ID" value="TPP59295.1"/>
    <property type="molecule type" value="Genomic_DNA"/>
</dbReference>
<sequence>MAKLQTFSCSVLNTTVSQSLLLRSTSSKRSTCTCGSLLHEQSVIELIPEKLFTFQPTKQLTFTEKLVRALSQEWLDVGYAADRAPPFWCSSTSTIQAEKNHNDWWNELLTPNQLSPFQHMWSTMIQFSDKFSCFSPHGLCYGINFCGASPSSDWSCGDDHDGATCPGRGVRLMLGGLSSPLTNGIVRAWSPCSRAFALQLVLSWAKRLIQLDEEAEPDSSKRRSNLARPSYGVLENWADMIILSKLGPYASNSVQIEPDPPSFYEEPMCPIGPSAQVTTISNKETVVRKTETMIQAACDDKDRVTPLTIILRDPKNSLDASALAAYPVEWRELDLAWDHAVRERMAPQPHANHTLVVDMDFPLTDVVDEATTEARISEVAYQITQFARRFCPGAR</sequence>
<dbReference type="OrthoDB" id="6236453at2759"/>
<keyword evidence="2" id="KW-1185">Reference proteome</keyword>
<dbReference type="AlphaFoldDB" id="A0A504YFZ1"/>
<dbReference type="Proteomes" id="UP000316759">
    <property type="component" value="Unassembled WGS sequence"/>
</dbReference>
<gene>
    <name evidence="1" type="ORF">FGIG_04684</name>
</gene>
<organism evidence="1 2">
    <name type="scientific">Fasciola gigantica</name>
    <name type="common">Giant liver fluke</name>
    <dbReference type="NCBI Taxonomy" id="46835"/>
    <lineage>
        <taxon>Eukaryota</taxon>
        <taxon>Metazoa</taxon>
        <taxon>Spiralia</taxon>
        <taxon>Lophotrochozoa</taxon>
        <taxon>Platyhelminthes</taxon>
        <taxon>Trematoda</taxon>
        <taxon>Digenea</taxon>
        <taxon>Plagiorchiida</taxon>
        <taxon>Echinostomata</taxon>
        <taxon>Echinostomatoidea</taxon>
        <taxon>Fasciolidae</taxon>
        <taxon>Fasciola</taxon>
    </lineage>
</organism>